<organism evidence="1 2">
    <name type="scientific">Phlebia brevispora</name>
    <dbReference type="NCBI Taxonomy" id="194682"/>
    <lineage>
        <taxon>Eukaryota</taxon>
        <taxon>Fungi</taxon>
        <taxon>Dikarya</taxon>
        <taxon>Basidiomycota</taxon>
        <taxon>Agaricomycotina</taxon>
        <taxon>Agaricomycetes</taxon>
        <taxon>Polyporales</taxon>
        <taxon>Meruliaceae</taxon>
        <taxon>Phlebia</taxon>
    </lineage>
</organism>
<protein>
    <submittedName>
        <fullName evidence="1">Uncharacterized protein</fullName>
    </submittedName>
</protein>
<reference evidence="1" key="1">
    <citation type="submission" date="2022-07" db="EMBL/GenBank/DDBJ databases">
        <title>Genome Sequence of Phlebia brevispora.</title>
        <authorList>
            <person name="Buettner E."/>
        </authorList>
    </citation>
    <scope>NUCLEOTIDE SEQUENCE</scope>
    <source>
        <strain evidence="1">MPL23</strain>
    </source>
</reference>
<dbReference type="EMBL" id="JANHOG010000273">
    <property type="protein sequence ID" value="KAJ3556076.1"/>
    <property type="molecule type" value="Genomic_DNA"/>
</dbReference>
<gene>
    <name evidence="1" type="ORF">NM688_g2231</name>
</gene>
<keyword evidence="2" id="KW-1185">Reference proteome</keyword>
<evidence type="ECO:0000313" key="1">
    <source>
        <dbReference type="EMBL" id="KAJ3556076.1"/>
    </source>
</evidence>
<name>A0ACC1T990_9APHY</name>
<comment type="caution">
    <text evidence="1">The sequence shown here is derived from an EMBL/GenBank/DDBJ whole genome shotgun (WGS) entry which is preliminary data.</text>
</comment>
<accession>A0ACC1T990</accession>
<dbReference type="Proteomes" id="UP001148662">
    <property type="component" value="Unassembled WGS sequence"/>
</dbReference>
<proteinExistence type="predicted"/>
<evidence type="ECO:0000313" key="2">
    <source>
        <dbReference type="Proteomes" id="UP001148662"/>
    </source>
</evidence>
<sequence length="164" mass="18829">MDSIISYDVLVIPFDDCIPHLASLMTTPLEVASESCLHEAEVYRAKRIPHPELLMDHVHVGLGPRAWRFQNLESLEGMNYGFDQPYIIFFPVISKDGHPFPVNEYIKGLQGKLFKENKAWRGNIIISKYSDLRYTDMKDISMADFPIVKNYLSDHGCHQGRSDN</sequence>